<protein>
    <submittedName>
        <fullName evidence="4">Glycosyltransferase family 4 protein</fullName>
    </submittedName>
</protein>
<evidence type="ECO:0000313" key="4">
    <source>
        <dbReference type="EMBL" id="NFN35344.1"/>
    </source>
</evidence>
<gene>
    <name evidence="3" type="ORF">FC774_08705</name>
    <name evidence="4" type="ORF">FDB51_09410</name>
</gene>
<feature type="domain" description="Glycosyl transferase family 1" evidence="1">
    <location>
        <begin position="195"/>
        <end position="347"/>
    </location>
</feature>
<accession>A0A6B4HR39</accession>
<dbReference type="Pfam" id="PF00534">
    <property type="entry name" value="Glycos_transf_1"/>
    <property type="match status" value="1"/>
</dbReference>
<dbReference type="EMBL" id="SWOV01000018">
    <property type="protein sequence ID" value="NFF87944.1"/>
    <property type="molecule type" value="Genomic_DNA"/>
</dbReference>
<reference evidence="5 6" key="1">
    <citation type="submission" date="2019-04" db="EMBL/GenBank/DDBJ databases">
        <title>Genome sequencing of Clostridium botulinum Groups I-IV and Clostridium butyricum.</title>
        <authorList>
            <person name="Brunt J."/>
            <person name="Van Vliet A.H.M."/>
            <person name="Stringer S.C."/>
            <person name="Carter A.T."/>
            <person name="Peck M.W."/>
        </authorList>
    </citation>
    <scope>NUCLEOTIDE SEQUENCE [LARGE SCALE GENOMIC DNA]</scope>
    <source>
        <strain evidence="3 6">1605</strain>
        <strain evidence="4 5">CB-K-33E</strain>
    </source>
</reference>
<proteinExistence type="predicted"/>
<dbReference type="InterPro" id="IPR050194">
    <property type="entry name" value="Glycosyltransferase_grp1"/>
</dbReference>
<evidence type="ECO:0000313" key="6">
    <source>
        <dbReference type="Proteomes" id="UP000476820"/>
    </source>
</evidence>
<dbReference type="CDD" id="cd03801">
    <property type="entry name" value="GT4_PimA-like"/>
    <property type="match status" value="1"/>
</dbReference>
<keyword evidence="4" id="KW-0808">Transferase</keyword>
<dbReference type="RefSeq" id="WP_061282508.1">
    <property type="nucleotide sequence ID" value="NZ_LFOM01000042.1"/>
</dbReference>
<feature type="domain" description="Glycosyltransferase subfamily 4-like N-terminal" evidence="2">
    <location>
        <begin position="17"/>
        <end position="187"/>
    </location>
</feature>
<dbReference type="InterPro" id="IPR001296">
    <property type="entry name" value="Glyco_trans_1"/>
</dbReference>
<dbReference type="EMBL" id="SWVK01000011">
    <property type="protein sequence ID" value="NFN35344.1"/>
    <property type="molecule type" value="Genomic_DNA"/>
</dbReference>
<organism evidence="4 5">
    <name type="scientific">Clostridium botulinum</name>
    <dbReference type="NCBI Taxonomy" id="1491"/>
    <lineage>
        <taxon>Bacteria</taxon>
        <taxon>Bacillati</taxon>
        <taxon>Bacillota</taxon>
        <taxon>Clostridia</taxon>
        <taxon>Eubacteriales</taxon>
        <taxon>Clostridiaceae</taxon>
        <taxon>Clostridium</taxon>
    </lineage>
</organism>
<dbReference type="Gene3D" id="3.40.50.2000">
    <property type="entry name" value="Glycogen Phosphorylase B"/>
    <property type="match status" value="2"/>
</dbReference>
<evidence type="ECO:0000313" key="3">
    <source>
        <dbReference type="EMBL" id="NFF87944.1"/>
    </source>
</evidence>
<dbReference type="AlphaFoldDB" id="A0A6B4HR39"/>
<comment type="caution">
    <text evidence="4">The sequence shown here is derived from an EMBL/GenBank/DDBJ whole genome shotgun (WGS) entry which is preliminary data.</text>
</comment>
<dbReference type="GO" id="GO:0016757">
    <property type="term" value="F:glycosyltransferase activity"/>
    <property type="evidence" value="ECO:0007669"/>
    <property type="project" value="InterPro"/>
</dbReference>
<evidence type="ECO:0000259" key="2">
    <source>
        <dbReference type="Pfam" id="PF13439"/>
    </source>
</evidence>
<dbReference type="PANTHER" id="PTHR45947">
    <property type="entry name" value="SULFOQUINOVOSYL TRANSFERASE SQD2"/>
    <property type="match status" value="1"/>
</dbReference>
<dbReference type="Proteomes" id="UP000473681">
    <property type="component" value="Unassembled WGS sequence"/>
</dbReference>
<name>A0A6B4HR39_CLOBO</name>
<dbReference type="SUPFAM" id="SSF53756">
    <property type="entry name" value="UDP-Glycosyltransferase/glycogen phosphorylase"/>
    <property type="match status" value="1"/>
</dbReference>
<sequence length="380" mass="44404">MKKILIITDKLYPDETGGSCTYAYETAIELQKYIDLDIFTCYPEKTYNNKFFLGKVYREFNKKNPIKTSRFLLKCINDNKYDNIIFHSAYSWFIYYCIKMFIRKNPIQIAIYHGPWHKEAKLKYFSRNEKLKEQIIVPLMKAIEYLYVKDNNKFIFLSNYMKNELININKQLLKKDIKIIPGGVNCEIFKRRFTKEEAKKKLGIENDKFVVFTLRRLEYRMGIQNAIKAISKMESNKKNNTILVVGGKGNYADKLYSISQKHKVNCRFDGFIPDDKVNLYFCAADLFIVPSIDLEGFGLVNLESLAMGVPVLACPQGGMIELGGLFENFYLCDGLKVDDITVELEKMYDLLKGKVCNEKKIKNYSWANISKQIMNYIKKN</sequence>
<dbReference type="Pfam" id="PF13439">
    <property type="entry name" value="Glyco_transf_4"/>
    <property type="match status" value="1"/>
</dbReference>
<evidence type="ECO:0000259" key="1">
    <source>
        <dbReference type="Pfam" id="PF00534"/>
    </source>
</evidence>
<dbReference type="PANTHER" id="PTHR45947:SF3">
    <property type="entry name" value="SULFOQUINOVOSYL TRANSFERASE SQD2"/>
    <property type="match status" value="1"/>
</dbReference>
<dbReference type="Proteomes" id="UP000476820">
    <property type="component" value="Unassembled WGS sequence"/>
</dbReference>
<dbReference type="InterPro" id="IPR028098">
    <property type="entry name" value="Glyco_trans_4-like_N"/>
</dbReference>
<evidence type="ECO:0000313" key="5">
    <source>
        <dbReference type="Proteomes" id="UP000473681"/>
    </source>
</evidence>